<keyword evidence="1 2" id="KW-0807">Transducer</keyword>
<gene>
    <name evidence="6" type="ORF">LV75_004059</name>
</gene>
<keyword evidence="3" id="KW-0175">Coiled coil</keyword>
<feature type="transmembrane region" description="Helical" evidence="4">
    <location>
        <begin position="47"/>
        <end position="66"/>
    </location>
</feature>
<accession>A0ABT1IG01</accession>
<evidence type="ECO:0000313" key="7">
    <source>
        <dbReference type="Proteomes" id="UP001205185"/>
    </source>
</evidence>
<dbReference type="InterPro" id="IPR004089">
    <property type="entry name" value="MCPsignal_dom"/>
</dbReference>
<evidence type="ECO:0000256" key="2">
    <source>
        <dbReference type="PROSITE-ProRule" id="PRU00284"/>
    </source>
</evidence>
<protein>
    <submittedName>
        <fullName evidence="6">Methyl-accepting chemotaxis protein</fullName>
    </submittedName>
</protein>
<dbReference type="Pfam" id="PF00015">
    <property type="entry name" value="MCPsignal"/>
    <property type="match status" value="1"/>
</dbReference>
<dbReference type="SUPFAM" id="SSF58104">
    <property type="entry name" value="Methyl-accepting chemotaxis protein (MCP) signaling domain"/>
    <property type="match status" value="1"/>
</dbReference>
<evidence type="ECO:0000259" key="5">
    <source>
        <dbReference type="PROSITE" id="PS50111"/>
    </source>
</evidence>
<dbReference type="Proteomes" id="UP001205185">
    <property type="component" value="Unassembled WGS sequence"/>
</dbReference>
<feature type="transmembrane region" description="Helical" evidence="4">
    <location>
        <begin position="117"/>
        <end position="141"/>
    </location>
</feature>
<feature type="transmembrane region" description="Helical" evidence="4">
    <location>
        <begin position="78"/>
        <end position="111"/>
    </location>
</feature>
<reference evidence="6 7" key="1">
    <citation type="submission" date="2022-06" db="EMBL/GenBank/DDBJ databases">
        <title>Genomic Encyclopedia of Archaeal and Bacterial Type Strains, Phase II (KMG-II): from individual species to whole genera.</title>
        <authorList>
            <person name="Goeker M."/>
        </authorList>
    </citation>
    <scope>NUCLEOTIDE SEQUENCE [LARGE SCALE GENOMIC DNA]</scope>
    <source>
        <strain evidence="6 7">DSM 44255</strain>
    </source>
</reference>
<dbReference type="EMBL" id="JAMTCO010000009">
    <property type="protein sequence ID" value="MCP2271545.1"/>
    <property type="molecule type" value="Genomic_DNA"/>
</dbReference>
<keyword evidence="7" id="KW-1185">Reference proteome</keyword>
<feature type="domain" description="Methyl-accepting transducer" evidence="5">
    <location>
        <begin position="219"/>
        <end position="439"/>
    </location>
</feature>
<evidence type="ECO:0000313" key="6">
    <source>
        <dbReference type="EMBL" id="MCP2271545.1"/>
    </source>
</evidence>
<dbReference type="SMART" id="SM00283">
    <property type="entry name" value="MA"/>
    <property type="match status" value="1"/>
</dbReference>
<feature type="transmembrane region" description="Helical" evidence="4">
    <location>
        <begin position="162"/>
        <end position="187"/>
    </location>
</feature>
<dbReference type="PANTHER" id="PTHR32089:SF112">
    <property type="entry name" value="LYSOZYME-LIKE PROTEIN-RELATED"/>
    <property type="match status" value="1"/>
</dbReference>
<feature type="transmembrane region" description="Helical" evidence="4">
    <location>
        <begin position="21"/>
        <end position="41"/>
    </location>
</feature>
<organism evidence="6 7">
    <name type="scientific">Actinokineospora diospyrosa</name>
    <dbReference type="NCBI Taxonomy" id="103728"/>
    <lineage>
        <taxon>Bacteria</taxon>
        <taxon>Bacillati</taxon>
        <taxon>Actinomycetota</taxon>
        <taxon>Actinomycetes</taxon>
        <taxon>Pseudonocardiales</taxon>
        <taxon>Pseudonocardiaceae</taxon>
        <taxon>Actinokineospora</taxon>
    </lineage>
</organism>
<keyword evidence="4" id="KW-0472">Membrane</keyword>
<evidence type="ECO:0000256" key="4">
    <source>
        <dbReference type="SAM" id="Phobius"/>
    </source>
</evidence>
<dbReference type="PANTHER" id="PTHR32089">
    <property type="entry name" value="METHYL-ACCEPTING CHEMOTAXIS PROTEIN MCPB"/>
    <property type="match status" value="1"/>
</dbReference>
<keyword evidence="4" id="KW-1133">Transmembrane helix</keyword>
<dbReference type="RefSeq" id="WP_308211011.1">
    <property type="nucleotide sequence ID" value="NZ_BAAAVB010000005.1"/>
</dbReference>
<feature type="coiled-coil region" evidence="3">
    <location>
        <begin position="187"/>
        <end position="225"/>
    </location>
</feature>
<comment type="caution">
    <text evidence="6">The sequence shown here is derived from an EMBL/GenBank/DDBJ whole genome shotgun (WGS) entry which is preliminary data.</text>
</comment>
<keyword evidence="4" id="KW-0812">Transmembrane</keyword>
<evidence type="ECO:0000256" key="1">
    <source>
        <dbReference type="ARBA" id="ARBA00023224"/>
    </source>
</evidence>
<name>A0ABT1IG01_9PSEU</name>
<evidence type="ECO:0000256" key="3">
    <source>
        <dbReference type="SAM" id="Coils"/>
    </source>
</evidence>
<sequence length="439" mass="46071">MSSLRLPRGAQLTAESWAARHRIVTVLLWLHVPALAVLGLLGPRPLWEAWVLPLGVGLFAALAALSSVHRHKANLTSIGLIASTFVAIELSGGEMAAHIHLYAILAFVALYQQWEPLVIAVVIIILHHGLLGIVAPEAVFGMSHMDMGAGMPMAVSMSVGEAMVMVAVHAGLAILESIGIISFWHFAELTEREAQELAARTQREREDLQAAEVEAKARAAEVEQQRATRIAERGARLASDAAAIGVGARAAIDAVAVVDAELATLSTAIQEIARRAVDAAATAGEGQSTARHSAGQVTRLEQSVGEIADVNGMIADLAEQTNLLSLNAAIEAARAGEMGKGFAVVANEVRALANATSSSVGRVEGVINTIVTSTGEVTRSFDSTIAVIDTVRDTQLDIASAVEQQSQVLTEVTDQLSRATKAAREVLAGLDQLSASVLD</sequence>
<dbReference type="PROSITE" id="PS50111">
    <property type="entry name" value="CHEMOTAXIS_TRANSDUC_2"/>
    <property type="match status" value="1"/>
</dbReference>
<proteinExistence type="predicted"/>
<dbReference type="Gene3D" id="1.10.287.950">
    <property type="entry name" value="Methyl-accepting chemotaxis protein"/>
    <property type="match status" value="1"/>
</dbReference>